<evidence type="ECO:0000256" key="5">
    <source>
        <dbReference type="ARBA" id="ARBA00023136"/>
    </source>
</evidence>
<evidence type="ECO:0000256" key="1">
    <source>
        <dbReference type="ARBA" id="ARBA00004126"/>
    </source>
</evidence>
<keyword evidence="3 7" id="KW-0812">Transmembrane</keyword>
<feature type="compositionally biased region" description="Basic residues" evidence="8">
    <location>
        <begin position="409"/>
        <end position="418"/>
    </location>
</feature>
<keyword evidence="4" id="KW-1133">Transmembrane helix</keyword>
<evidence type="ECO:0000256" key="3">
    <source>
        <dbReference type="ARBA" id="ARBA00022692"/>
    </source>
</evidence>
<protein>
    <submittedName>
        <fullName evidence="10">KASH domain-containing protein</fullName>
    </submittedName>
</protein>
<organism evidence="10 11">
    <name type="scientific">Nephila pilipes</name>
    <name type="common">Giant wood spider</name>
    <name type="synonym">Nephila maculata</name>
    <dbReference type="NCBI Taxonomy" id="299642"/>
    <lineage>
        <taxon>Eukaryota</taxon>
        <taxon>Metazoa</taxon>
        <taxon>Ecdysozoa</taxon>
        <taxon>Arthropoda</taxon>
        <taxon>Chelicerata</taxon>
        <taxon>Arachnida</taxon>
        <taxon>Araneae</taxon>
        <taxon>Araneomorphae</taxon>
        <taxon>Entelegynae</taxon>
        <taxon>Araneoidea</taxon>
        <taxon>Nephilidae</taxon>
        <taxon>Nephila</taxon>
    </lineage>
</organism>
<feature type="compositionally biased region" description="Basic and acidic residues" evidence="8">
    <location>
        <begin position="377"/>
        <end position="391"/>
    </location>
</feature>
<dbReference type="GO" id="GO:0048471">
    <property type="term" value="C:perinuclear region of cytoplasm"/>
    <property type="evidence" value="ECO:0007669"/>
    <property type="project" value="TreeGrafter"/>
</dbReference>
<comment type="subcellular location">
    <subcellularLocation>
        <location evidence="1">Nucleus membrane</location>
    </subcellularLocation>
</comment>
<feature type="region of interest" description="Disordered" evidence="8">
    <location>
        <begin position="356"/>
        <end position="449"/>
    </location>
</feature>
<dbReference type="GO" id="GO:0019894">
    <property type="term" value="F:kinesin binding"/>
    <property type="evidence" value="ECO:0007669"/>
    <property type="project" value="TreeGrafter"/>
</dbReference>
<keyword evidence="5 7" id="KW-0472">Membrane</keyword>
<feature type="region of interest" description="Disordered" evidence="8">
    <location>
        <begin position="312"/>
        <end position="344"/>
    </location>
</feature>
<dbReference type="SMART" id="SM01249">
    <property type="entry name" value="KASH"/>
    <property type="match status" value="1"/>
</dbReference>
<feature type="region of interest" description="Disordered" evidence="8">
    <location>
        <begin position="904"/>
        <end position="926"/>
    </location>
</feature>
<dbReference type="Proteomes" id="UP000887013">
    <property type="component" value="Unassembled WGS sequence"/>
</dbReference>
<dbReference type="GO" id="GO:0006997">
    <property type="term" value="P:nucleus organization"/>
    <property type="evidence" value="ECO:0007669"/>
    <property type="project" value="TreeGrafter"/>
</dbReference>
<dbReference type="EMBL" id="BMAW01087326">
    <property type="protein sequence ID" value="GFS29068.1"/>
    <property type="molecule type" value="Genomic_DNA"/>
</dbReference>
<feature type="topological domain" description="Cytoplasmic" evidence="7">
    <location>
        <begin position="1"/>
        <end position="973"/>
    </location>
</feature>
<dbReference type="PROSITE" id="PS51049">
    <property type="entry name" value="KASH"/>
    <property type="match status" value="1"/>
</dbReference>
<dbReference type="GO" id="GO:0031965">
    <property type="term" value="C:nuclear membrane"/>
    <property type="evidence" value="ECO:0007669"/>
    <property type="project" value="UniProtKB-SubCell"/>
</dbReference>
<evidence type="ECO:0000259" key="9">
    <source>
        <dbReference type="PROSITE" id="PS51049"/>
    </source>
</evidence>
<dbReference type="AlphaFoldDB" id="A0A8X6JQ86"/>
<feature type="topological domain" description="Perinuclear space" evidence="7">
    <location>
        <begin position="995"/>
        <end position="1020"/>
    </location>
</feature>
<accession>A0A8X6JQ86</accession>
<dbReference type="PANTHER" id="PTHR21524">
    <property type="entry name" value="SPECTRIN REPEAT CONTAINING NUCLEAR ENVELOPE PROTEIN 2"/>
    <property type="match status" value="1"/>
</dbReference>
<feature type="domain" description="KASH" evidence="9">
    <location>
        <begin position="965"/>
        <end position="1020"/>
    </location>
</feature>
<evidence type="ECO:0000256" key="6">
    <source>
        <dbReference type="ARBA" id="ARBA00023242"/>
    </source>
</evidence>
<dbReference type="GO" id="GO:0007010">
    <property type="term" value="P:cytoskeleton organization"/>
    <property type="evidence" value="ECO:0007669"/>
    <property type="project" value="TreeGrafter"/>
</dbReference>
<feature type="region of interest" description="Disordered" evidence="8">
    <location>
        <begin position="1"/>
        <end position="20"/>
    </location>
</feature>
<feature type="compositionally biased region" description="Acidic residues" evidence="8">
    <location>
        <begin position="1"/>
        <end position="13"/>
    </location>
</feature>
<comment type="caution">
    <text evidence="10">The sequence shown here is derived from an EMBL/GenBank/DDBJ whole genome shotgun (WGS) entry which is preliminary data.</text>
</comment>
<sequence>MILVDSENDEETNGNENNNVHDKMLNMNCANGSDFSTNSPPETTSDFNKNFIKLTEKPLTENKSSSTDSEQETYKAPVLNKLPDLSCKRSSFQKSKCLSSTPIQSHGRLESRNFASPNLKRKRDSDSNDFVTIWEGGGGMRVRSWLKRCSKPFDIVTHTRVRRGLFRSGSGYSSSEESTKNLPPLKLCEDLSSCDASGEYTSSSADEGNAMSSSSSFFDDDALHVKERFDSYSGEGSIETVIRGFSNSRRFEVDSGDPPALLPPPLSSTPSCLRRRQCTVGSFRCCNGPFSSDSCADLRWYVLKASSEGDLRSRGWNMPDTEHSLANIPTHHQHKENSQSSTFDFKHRLSSSLPNVLRHRSDSSAEDAKGSILSQHSDSKTYKHGSQHDESLTSFVSHNQSSSSDFERRKKRRSRRKSSSSNRSSRSVLTNSDKGRHRSTTLTSRCSSRRRHFSQRSDFLEGSENFFSESDHSSAVANKASREELNLKDELELALEDNLKSCRTSASLLSPAESDVVLTHLEEQSTVSDQVWDGYQDMPYLSEAYSEATVDEDAVRKLTEFGDDYGSAIGQPLRFLDTQDTKLDTPKSPSKKSSKMPSHNNDSDSDLEDLHHVIEEAGKALQFARTTLKRRQSGDFFSSAENAELLATCGTHLHWLQTICEHIAIEGKENSFSGSDLKQLHYLVEEWKILRRSIEMFEELDGNEIKQKYIKAQENIDALFNKMSELSSLADLGTKDFKSWEDIKEGISRLQMVLTTLQDTKEQLLAVNLQVHRFVTEYGNDASYKDCSLKEDVTELYQKWEDIYERNGTQLTELETLNSVWNNYFEKFNDLNSKLKEAEHLSSKTNCDTDCHTLEDEVTCNLLKDLKELKADAEVLRKRLKSSETWKSIQRDLRSLEKNIYTHTRSSPVSRSAEHPNSSSVEDDPDDHFEDAIQQMEAYESFHSKKSPTHHSEGACKSARAAKKSSRFWRIIRVAVPVQLTLVLLFCLACYLEPNCCDRFNNFNFSLTPHLRYLRGPPPV</sequence>
<dbReference type="GO" id="GO:0007097">
    <property type="term" value="P:nuclear migration"/>
    <property type="evidence" value="ECO:0007669"/>
    <property type="project" value="TreeGrafter"/>
</dbReference>
<dbReference type="Pfam" id="PF10541">
    <property type="entry name" value="KASH"/>
    <property type="match status" value="1"/>
</dbReference>
<evidence type="ECO:0000256" key="8">
    <source>
        <dbReference type="SAM" id="MobiDB-lite"/>
    </source>
</evidence>
<feature type="compositionally biased region" description="Polar residues" evidence="8">
    <location>
        <begin position="904"/>
        <end position="920"/>
    </location>
</feature>
<evidence type="ECO:0000313" key="11">
    <source>
        <dbReference type="Proteomes" id="UP000887013"/>
    </source>
</evidence>
<keyword evidence="11" id="KW-1185">Reference proteome</keyword>
<gene>
    <name evidence="10" type="primary">AVEN_78071_1</name>
    <name evidence="10" type="ORF">NPIL_502601</name>
</gene>
<dbReference type="InterPro" id="IPR012315">
    <property type="entry name" value="KASH"/>
</dbReference>
<evidence type="ECO:0000256" key="4">
    <source>
        <dbReference type="ARBA" id="ARBA00022989"/>
    </source>
</evidence>
<dbReference type="OrthoDB" id="6432986at2759"/>
<evidence type="ECO:0000256" key="7">
    <source>
        <dbReference type="PROSITE-ProRule" id="PRU00385"/>
    </source>
</evidence>
<proteinExistence type="inferred from homology"/>
<feature type="region of interest" description="Disordered" evidence="8">
    <location>
        <begin position="576"/>
        <end position="606"/>
    </location>
</feature>
<evidence type="ECO:0000313" key="10">
    <source>
        <dbReference type="EMBL" id="GFS29068.1"/>
    </source>
</evidence>
<feature type="compositionally biased region" description="Basic and acidic residues" evidence="8">
    <location>
        <begin position="359"/>
        <end position="369"/>
    </location>
</feature>
<dbReference type="PANTHER" id="PTHR21524:SF5">
    <property type="entry name" value="SPECTRIN REPEAT CONTAINING NUCLEAR ENVELOPE PROTEIN 2"/>
    <property type="match status" value="1"/>
</dbReference>
<comment type="similarity">
    <text evidence="2">Belongs to the nesprin family.</text>
</comment>
<feature type="region of interest" description="Disordered" evidence="8">
    <location>
        <begin position="98"/>
        <end position="125"/>
    </location>
</feature>
<name>A0A8X6JQ86_NEPPI</name>
<evidence type="ECO:0000256" key="2">
    <source>
        <dbReference type="ARBA" id="ARBA00008619"/>
    </source>
</evidence>
<reference evidence="10" key="1">
    <citation type="submission" date="2020-08" db="EMBL/GenBank/DDBJ databases">
        <title>Multicomponent nature underlies the extraordinary mechanical properties of spider dragline silk.</title>
        <authorList>
            <person name="Kono N."/>
            <person name="Nakamura H."/>
            <person name="Mori M."/>
            <person name="Yoshida Y."/>
            <person name="Ohtoshi R."/>
            <person name="Malay A.D."/>
            <person name="Moran D.A.P."/>
            <person name="Tomita M."/>
            <person name="Numata K."/>
            <person name="Arakawa K."/>
        </authorList>
    </citation>
    <scope>NUCLEOTIDE SEQUENCE</scope>
</reference>
<keyword evidence="6" id="KW-0539">Nucleus</keyword>